<dbReference type="HOGENOM" id="CLU_154627_0_0_12"/>
<keyword evidence="1" id="KW-0812">Transmembrane</keyword>
<dbReference type="STRING" id="1245910.OY14_00760"/>
<evidence type="ECO:0000256" key="1">
    <source>
        <dbReference type="SAM" id="Phobius"/>
    </source>
</evidence>
<name>A0A0A7UUT8_9SPIR</name>
<proteinExistence type="predicted"/>
<evidence type="ECO:0000313" key="3">
    <source>
        <dbReference type="Proteomes" id="UP000030940"/>
    </source>
</evidence>
<organism evidence="2 3">
    <name type="scientific">Borreliella chilensis</name>
    <dbReference type="NCBI Taxonomy" id="1245910"/>
    <lineage>
        <taxon>Bacteria</taxon>
        <taxon>Pseudomonadati</taxon>
        <taxon>Spirochaetota</taxon>
        <taxon>Spirochaetia</taxon>
        <taxon>Spirochaetales</taxon>
        <taxon>Borreliaceae</taxon>
        <taxon>Borreliella</taxon>
    </lineage>
</organism>
<dbReference type="AlphaFoldDB" id="A0A0A7UUT8"/>
<dbReference type="EMBL" id="CP009910">
    <property type="protein sequence ID" value="AJA89994.1"/>
    <property type="molecule type" value="Genomic_DNA"/>
</dbReference>
<keyword evidence="1" id="KW-1133">Transmembrane helix</keyword>
<dbReference type="KEGG" id="bchi:OY14_00760"/>
<dbReference type="Proteomes" id="UP000030940">
    <property type="component" value="Chromosome"/>
</dbReference>
<evidence type="ECO:0008006" key="4">
    <source>
        <dbReference type="Google" id="ProtNLM"/>
    </source>
</evidence>
<evidence type="ECO:0000313" key="2">
    <source>
        <dbReference type="EMBL" id="AJA89994.1"/>
    </source>
</evidence>
<accession>A0A0A7UUT8</accession>
<protein>
    <recommendedName>
        <fullName evidence="4">DUF4149 domain-containing protein</fullName>
    </recommendedName>
</protein>
<feature type="transmembrane region" description="Helical" evidence="1">
    <location>
        <begin position="6"/>
        <end position="25"/>
    </location>
</feature>
<feature type="transmembrane region" description="Helical" evidence="1">
    <location>
        <begin position="70"/>
        <end position="90"/>
    </location>
</feature>
<reference evidence="2 3" key="1">
    <citation type="journal article" date="2015" name="Genome Announc.">
        <title>Genome Sequence of Borrelia chilensis VA1, a South American Member of the Lyme Borreliosis Group.</title>
        <authorList>
            <person name="Huang W."/>
            <person name="Ojaimi C."/>
            <person name="Fallon J.T."/>
            <person name="Travisany D."/>
            <person name="Maass A."/>
            <person name="Ivanova L."/>
            <person name="Tomova A."/>
            <person name="Gonzalez-Acuna D."/>
            <person name="Godfrey H.P."/>
            <person name="Cabello F.C."/>
        </authorList>
    </citation>
    <scope>NUCLEOTIDE SEQUENCE [LARGE SCALE GENOMIC DNA]</scope>
    <source>
        <strain evidence="2 3">VA1</strain>
    </source>
</reference>
<keyword evidence="1" id="KW-0472">Membrane</keyword>
<feature type="transmembrane region" description="Helical" evidence="1">
    <location>
        <begin position="111"/>
        <end position="132"/>
    </location>
</feature>
<keyword evidence="3" id="KW-1185">Reference proteome</keyword>
<sequence length="138" mass="15680">MIQIYFMSVSLNILGGIILAFPILIEKIKFLKVFEDFVNLINENKKVKSIFGLLFLITSTLEIIKPYKLPIIGNLIPAISLFLIGFILFLNQKLPTEIQNNKKYGKFKSILEHNQQLIGIISIIIGIIHFLAAEIPLL</sequence>
<gene>
    <name evidence="2" type="ORF">OY14_00760</name>
</gene>
<feature type="transmembrane region" description="Helical" evidence="1">
    <location>
        <begin position="46"/>
        <end position="64"/>
    </location>
</feature>